<dbReference type="GO" id="GO:0006355">
    <property type="term" value="P:regulation of DNA-templated transcription"/>
    <property type="evidence" value="ECO:0007669"/>
    <property type="project" value="InterPro"/>
</dbReference>
<evidence type="ECO:0000256" key="2">
    <source>
        <dbReference type="ARBA" id="ARBA00023125"/>
    </source>
</evidence>
<dbReference type="Proteomes" id="UP000534783">
    <property type="component" value="Unassembled WGS sequence"/>
</dbReference>
<dbReference type="FunFam" id="1.10.10.10:FF:000019">
    <property type="entry name" value="Crp/Fnr family transcriptional regulator"/>
    <property type="match status" value="1"/>
</dbReference>
<dbReference type="InterPro" id="IPR036390">
    <property type="entry name" value="WH_DNA-bd_sf"/>
</dbReference>
<dbReference type="AlphaFoldDB" id="A0A7X6DN14"/>
<keyword evidence="1" id="KW-0805">Transcription regulation</keyword>
<keyword evidence="6" id="KW-1185">Reference proteome</keyword>
<evidence type="ECO:0000256" key="1">
    <source>
        <dbReference type="ARBA" id="ARBA00023015"/>
    </source>
</evidence>
<dbReference type="CDD" id="cd00092">
    <property type="entry name" value="HTH_CRP"/>
    <property type="match status" value="1"/>
</dbReference>
<organism evidence="5 6">
    <name type="scientific">Candidatus Manganitrophus noduliformans</name>
    <dbReference type="NCBI Taxonomy" id="2606439"/>
    <lineage>
        <taxon>Bacteria</taxon>
        <taxon>Pseudomonadati</taxon>
        <taxon>Nitrospirota</taxon>
        <taxon>Nitrospiria</taxon>
        <taxon>Candidatus Troglogloeales</taxon>
        <taxon>Candidatus Manganitrophaceae</taxon>
        <taxon>Candidatus Manganitrophus</taxon>
    </lineage>
</organism>
<comment type="caution">
    <text evidence="5">The sequence shown here is derived from an EMBL/GenBank/DDBJ whole genome shotgun (WGS) entry which is preliminary data.</text>
</comment>
<dbReference type="Pfam" id="PF13545">
    <property type="entry name" value="HTH_Crp_2"/>
    <property type="match status" value="1"/>
</dbReference>
<dbReference type="PROSITE" id="PS51063">
    <property type="entry name" value="HTH_CRP_2"/>
    <property type="match status" value="1"/>
</dbReference>
<name>A0A7X6DN14_9BACT</name>
<evidence type="ECO:0000256" key="3">
    <source>
        <dbReference type="ARBA" id="ARBA00023163"/>
    </source>
</evidence>
<dbReference type="SMART" id="SM00419">
    <property type="entry name" value="HTH_CRP"/>
    <property type="match status" value="1"/>
</dbReference>
<protein>
    <submittedName>
        <fullName evidence="5">Winged helix-turn-helix domain-containing protein</fullName>
    </submittedName>
</protein>
<evidence type="ECO:0000259" key="4">
    <source>
        <dbReference type="PROSITE" id="PS51063"/>
    </source>
</evidence>
<reference evidence="5 6" key="1">
    <citation type="journal article" date="2020" name="Nature">
        <title>Bacterial chemolithoautotrophy via manganese oxidation.</title>
        <authorList>
            <person name="Yu H."/>
            <person name="Leadbetter J.R."/>
        </authorList>
    </citation>
    <scope>NUCLEOTIDE SEQUENCE [LARGE SCALE GENOMIC DNA]</scope>
    <source>
        <strain evidence="5 6">Mn-1</strain>
    </source>
</reference>
<keyword evidence="2" id="KW-0238">DNA-binding</keyword>
<dbReference type="InterPro" id="IPR012318">
    <property type="entry name" value="HTH_CRP"/>
</dbReference>
<evidence type="ECO:0000313" key="6">
    <source>
        <dbReference type="Proteomes" id="UP000534783"/>
    </source>
</evidence>
<feature type="domain" description="HTH crp-type" evidence="4">
    <location>
        <begin position="1"/>
        <end position="74"/>
    </location>
</feature>
<accession>A0A7X6DN14</accession>
<evidence type="ECO:0000313" key="5">
    <source>
        <dbReference type="EMBL" id="NKE70246.1"/>
    </source>
</evidence>
<sequence length="88" mass="10103">MWKCQRLARFLIDLCSETGEPVGNNVRLQFKVTHQELANLIGSIRETVTSILSDFRRQGLIQQSQRFITILDLERFTLVANHGADMGR</sequence>
<keyword evidence="3" id="KW-0804">Transcription</keyword>
<dbReference type="InterPro" id="IPR036388">
    <property type="entry name" value="WH-like_DNA-bd_sf"/>
</dbReference>
<proteinExistence type="predicted"/>
<gene>
    <name evidence="5" type="ORF">MNODULE_05745</name>
</gene>
<dbReference type="PRINTS" id="PR00034">
    <property type="entry name" value="HTHCRP"/>
</dbReference>
<dbReference type="EMBL" id="VTOW01000001">
    <property type="protein sequence ID" value="NKE70246.1"/>
    <property type="molecule type" value="Genomic_DNA"/>
</dbReference>
<dbReference type="SUPFAM" id="SSF46785">
    <property type="entry name" value="Winged helix' DNA-binding domain"/>
    <property type="match status" value="1"/>
</dbReference>
<dbReference type="Gene3D" id="1.10.10.10">
    <property type="entry name" value="Winged helix-like DNA-binding domain superfamily/Winged helix DNA-binding domain"/>
    <property type="match status" value="1"/>
</dbReference>
<dbReference type="GO" id="GO:0003677">
    <property type="term" value="F:DNA binding"/>
    <property type="evidence" value="ECO:0007669"/>
    <property type="project" value="UniProtKB-KW"/>
</dbReference>